<dbReference type="PANTHER" id="PTHR45792">
    <property type="entry name" value="DIACYLGLYCEROL LIPASE HOMOLOG-RELATED"/>
    <property type="match status" value="1"/>
</dbReference>
<evidence type="ECO:0000256" key="11">
    <source>
        <dbReference type="ARBA" id="ARBA00023098"/>
    </source>
</evidence>
<evidence type="ECO:0000256" key="10">
    <source>
        <dbReference type="ARBA" id="ARBA00022989"/>
    </source>
</evidence>
<evidence type="ECO:0000256" key="6">
    <source>
        <dbReference type="ARBA" id="ARBA00022723"/>
    </source>
</evidence>
<gene>
    <name evidence="17" type="ORF">INT43_003751</name>
</gene>
<feature type="region of interest" description="Disordered" evidence="15">
    <location>
        <begin position="861"/>
        <end position="911"/>
    </location>
</feature>
<keyword evidence="3" id="KW-1003">Cell membrane</keyword>
<dbReference type="Gene3D" id="3.40.50.1820">
    <property type="entry name" value="alpha/beta hydrolase"/>
    <property type="match status" value="1"/>
</dbReference>
<evidence type="ECO:0000256" key="14">
    <source>
        <dbReference type="ARBA" id="ARBA00026104"/>
    </source>
</evidence>
<proteinExistence type="predicted"/>
<keyword evidence="8" id="KW-0106">Calcium</keyword>
<name>A0A8H7UI57_MORIS</name>
<dbReference type="GO" id="GO:0019369">
    <property type="term" value="P:arachidonate metabolic process"/>
    <property type="evidence" value="ECO:0007669"/>
    <property type="project" value="TreeGrafter"/>
</dbReference>
<evidence type="ECO:0000256" key="13">
    <source>
        <dbReference type="ARBA" id="ARBA00024531"/>
    </source>
</evidence>
<keyword evidence="7" id="KW-0378">Hydrolase</keyword>
<feature type="region of interest" description="Disordered" evidence="15">
    <location>
        <begin position="71"/>
        <end position="91"/>
    </location>
</feature>
<feature type="region of interest" description="Disordered" evidence="15">
    <location>
        <begin position="1"/>
        <end position="20"/>
    </location>
</feature>
<dbReference type="InterPro" id="IPR029058">
    <property type="entry name" value="AB_hydrolase_fold"/>
</dbReference>
<dbReference type="Pfam" id="PF01764">
    <property type="entry name" value="Lipase_3"/>
    <property type="match status" value="1"/>
</dbReference>
<dbReference type="EC" id="3.1.1.116" evidence="14"/>
<evidence type="ECO:0000256" key="9">
    <source>
        <dbReference type="ARBA" id="ARBA00022963"/>
    </source>
</evidence>
<comment type="catalytic activity">
    <reaction evidence="13">
        <text>a 1,2-diacyl-sn-glycerol + H2O = a 2-acylglycerol + a fatty acid + H(+)</text>
        <dbReference type="Rhea" id="RHEA:33275"/>
        <dbReference type="ChEBI" id="CHEBI:15377"/>
        <dbReference type="ChEBI" id="CHEBI:15378"/>
        <dbReference type="ChEBI" id="CHEBI:17389"/>
        <dbReference type="ChEBI" id="CHEBI:17815"/>
        <dbReference type="ChEBI" id="CHEBI:28868"/>
        <dbReference type="EC" id="3.1.1.116"/>
    </reaction>
    <physiologicalReaction direction="left-to-right" evidence="13">
        <dbReference type="Rhea" id="RHEA:33276"/>
    </physiologicalReaction>
</comment>
<organism evidence="17 18">
    <name type="scientific">Mortierella isabellina</name>
    <name type="common">Filamentous fungus</name>
    <name type="synonym">Umbelopsis isabellina</name>
    <dbReference type="NCBI Taxonomy" id="91625"/>
    <lineage>
        <taxon>Eukaryota</taxon>
        <taxon>Fungi</taxon>
        <taxon>Fungi incertae sedis</taxon>
        <taxon>Mucoromycota</taxon>
        <taxon>Mucoromycotina</taxon>
        <taxon>Umbelopsidomycetes</taxon>
        <taxon>Umbelopsidales</taxon>
        <taxon>Umbelopsidaceae</taxon>
        <taxon>Umbelopsis</taxon>
    </lineage>
</organism>
<evidence type="ECO:0000256" key="15">
    <source>
        <dbReference type="SAM" id="MobiDB-lite"/>
    </source>
</evidence>
<comment type="caution">
    <text evidence="17">The sequence shown here is derived from an EMBL/GenBank/DDBJ whole genome shotgun (WGS) entry which is preliminary data.</text>
</comment>
<evidence type="ECO:0000256" key="2">
    <source>
        <dbReference type="ARBA" id="ARBA00004651"/>
    </source>
</evidence>
<dbReference type="SUPFAM" id="SSF53474">
    <property type="entry name" value="alpha/beta-Hydrolases"/>
    <property type="match status" value="1"/>
</dbReference>
<evidence type="ECO:0000256" key="4">
    <source>
        <dbReference type="ARBA" id="ARBA00022553"/>
    </source>
</evidence>
<keyword evidence="10" id="KW-1133">Transmembrane helix</keyword>
<keyword evidence="11" id="KW-0443">Lipid metabolism</keyword>
<evidence type="ECO:0000256" key="3">
    <source>
        <dbReference type="ARBA" id="ARBA00022475"/>
    </source>
</evidence>
<dbReference type="AlphaFoldDB" id="A0A8H7UI57"/>
<reference evidence="17" key="1">
    <citation type="submission" date="2020-12" db="EMBL/GenBank/DDBJ databases">
        <title>Metabolic potential, ecology and presence of endohyphal bacteria is reflected in genomic diversity of Mucoromycotina.</title>
        <authorList>
            <person name="Muszewska A."/>
            <person name="Okrasinska A."/>
            <person name="Steczkiewicz K."/>
            <person name="Drgas O."/>
            <person name="Orlowska M."/>
            <person name="Perlinska-Lenart U."/>
            <person name="Aleksandrzak-Piekarczyk T."/>
            <person name="Szatraj K."/>
            <person name="Zielenkiewicz U."/>
            <person name="Pilsyk S."/>
            <person name="Malc E."/>
            <person name="Mieczkowski P."/>
            <person name="Kruszewska J.S."/>
            <person name="Biernat P."/>
            <person name="Pawlowska J."/>
        </authorList>
    </citation>
    <scope>NUCLEOTIDE SEQUENCE</scope>
    <source>
        <strain evidence="17">WA0000067209</strain>
    </source>
</reference>
<dbReference type="CDD" id="cd00519">
    <property type="entry name" value="Lipase_3"/>
    <property type="match status" value="1"/>
</dbReference>
<dbReference type="GO" id="GO:0046872">
    <property type="term" value="F:metal ion binding"/>
    <property type="evidence" value="ECO:0007669"/>
    <property type="project" value="UniProtKB-KW"/>
</dbReference>
<dbReference type="PANTHER" id="PTHR45792:SF8">
    <property type="entry name" value="DIACYLGLYCEROL LIPASE-ALPHA"/>
    <property type="match status" value="1"/>
</dbReference>
<evidence type="ECO:0000256" key="8">
    <source>
        <dbReference type="ARBA" id="ARBA00022837"/>
    </source>
</evidence>
<dbReference type="GO" id="GO:0046340">
    <property type="term" value="P:diacylglycerol catabolic process"/>
    <property type="evidence" value="ECO:0007669"/>
    <property type="project" value="TreeGrafter"/>
</dbReference>
<evidence type="ECO:0000259" key="16">
    <source>
        <dbReference type="Pfam" id="PF01764"/>
    </source>
</evidence>
<evidence type="ECO:0000256" key="5">
    <source>
        <dbReference type="ARBA" id="ARBA00022692"/>
    </source>
</evidence>
<dbReference type="EMBL" id="JAEPQZ010000006">
    <property type="protein sequence ID" value="KAG2179964.1"/>
    <property type="molecule type" value="Genomic_DNA"/>
</dbReference>
<dbReference type="Proteomes" id="UP000654370">
    <property type="component" value="Unassembled WGS sequence"/>
</dbReference>
<dbReference type="SUPFAM" id="SSF49562">
    <property type="entry name" value="C2 domain (Calcium/lipid-binding domain, CaLB)"/>
    <property type="match status" value="1"/>
</dbReference>
<dbReference type="InterPro" id="IPR035892">
    <property type="entry name" value="C2_domain_sf"/>
</dbReference>
<feature type="region of interest" description="Disordered" evidence="15">
    <location>
        <begin position="332"/>
        <end position="372"/>
    </location>
</feature>
<feature type="compositionally biased region" description="Polar residues" evidence="15">
    <location>
        <begin position="75"/>
        <end position="91"/>
    </location>
</feature>
<dbReference type="InterPro" id="IPR052214">
    <property type="entry name" value="DAG_Lipase-Related"/>
</dbReference>
<feature type="domain" description="Fungal lipase-type" evidence="16">
    <location>
        <begin position="572"/>
        <end position="709"/>
    </location>
</feature>
<evidence type="ECO:0000256" key="12">
    <source>
        <dbReference type="ARBA" id="ARBA00023136"/>
    </source>
</evidence>
<keyword evidence="9" id="KW-0442">Lipid degradation</keyword>
<comment type="cofactor">
    <cofactor evidence="1">
        <name>Ca(2+)</name>
        <dbReference type="ChEBI" id="CHEBI:29108"/>
    </cofactor>
</comment>
<dbReference type="GO" id="GO:0005886">
    <property type="term" value="C:plasma membrane"/>
    <property type="evidence" value="ECO:0007669"/>
    <property type="project" value="UniProtKB-SubCell"/>
</dbReference>
<evidence type="ECO:0000256" key="7">
    <source>
        <dbReference type="ARBA" id="ARBA00022801"/>
    </source>
</evidence>
<dbReference type="OrthoDB" id="438440at2759"/>
<keyword evidence="4" id="KW-0597">Phosphoprotein</keyword>
<dbReference type="CDD" id="cd00030">
    <property type="entry name" value="C2"/>
    <property type="match status" value="1"/>
</dbReference>
<keyword evidence="6" id="KW-0479">Metal-binding</keyword>
<feature type="compositionally biased region" description="Low complexity" evidence="15">
    <location>
        <begin position="873"/>
        <end position="896"/>
    </location>
</feature>
<sequence length="911" mass="102685">MDESAYAPVHPPPSVVTTDSELSSLPVKRLQRHSDLDNLSTLQDRYARTRLNPEQSNAMMDNVMTIDTIPLTPPGRSSSEMQSPRRSLTSTKKWPLQDSRLQITIMTVQLNVPIKRPYIKLTLGGMCVMLISIAALSLTKLKFYTSSDQTFTTSVSEYQEGRWYEGFELKVTYHAQLFDTIHMDLYDHGSFFSDRHVGRAEIRLRLLDGLPEVFTSYYEIWDKKLSSNSTSAVGRRKILSANIGAIQSRIYYRYQKDEHSLIDKAPHLRAPGFYVTTSQSLVTEEQITSEFERHLRYQRERDKTGITFRKYEENNASGENNLDNYEEFEDRDYEDVDDDEINLSRPLSSKPEKKPSEATLMDDTPAEQQTAMRRSWSSMLGFGGSKVAADASASSTRTSSSATLRNVNAIGGMVDDDETLKTYPLLETLGSWATTKETNQVLRSIGKLLAAFGQGFELSHLQVLIGFTVLERFYAELPKNRTWDLVTDLGEIEPAAHFWKFSIAAYGWKGLTFIGKSTGILTNATRKHSDALSVVEYLSLPKEDLLAYEFRTGEVFRPSYFIARDRATNSIVLSIRGTMSAFDTLTDLVCEYEQWKGGFVHKGMKSSALWFFRNVAPQLIAYTNQHATSALYIVGHSLGSSTAAILTIMLLDYIEEFRKSADNNDNQDFQIKCFGYAPACGLSLELSERYKDHIQSYVFGDDVVSKMSYGSMMDVKELVIASSEAARGMSLSKVFLSGQPDDTAWKPVFEAIADCRSKCLDSLANPRLYVAGTVYQFWLDPTPSNPTRMVVERTSAKQVSREMLVRRSIFLDHLPTNFDVAFTRARESLMIHGGQQLRLSTEGKQQEGVLDESLAERRGRLSLDDKVKEEANEQQNEQQQEIAMPSAATDTTVAEAVAKDEEPPSKDSNLD</sequence>
<feature type="compositionally biased region" description="Basic and acidic residues" evidence="15">
    <location>
        <begin position="897"/>
        <end position="911"/>
    </location>
</feature>
<accession>A0A8H7UI57</accession>
<dbReference type="InterPro" id="IPR002921">
    <property type="entry name" value="Fungal_lipase-type"/>
</dbReference>
<comment type="subcellular location">
    <subcellularLocation>
        <location evidence="2">Cell membrane</location>
        <topology evidence="2">Multi-pass membrane protein</topology>
    </subcellularLocation>
</comment>
<evidence type="ECO:0000313" key="18">
    <source>
        <dbReference type="Proteomes" id="UP000654370"/>
    </source>
</evidence>
<evidence type="ECO:0000313" key="17">
    <source>
        <dbReference type="EMBL" id="KAG2179964.1"/>
    </source>
</evidence>
<feature type="compositionally biased region" description="Basic and acidic residues" evidence="15">
    <location>
        <begin position="861"/>
        <end position="871"/>
    </location>
</feature>
<dbReference type="Gene3D" id="2.60.40.150">
    <property type="entry name" value="C2 domain"/>
    <property type="match status" value="1"/>
</dbReference>
<keyword evidence="18" id="KW-1185">Reference proteome</keyword>
<keyword evidence="5" id="KW-0812">Transmembrane</keyword>
<feature type="compositionally biased region" description="Acidic residues" evidence="15">
    <location>
        <begin position="332"/>
        <end position="341"/>
    </location>
</feature>
<dbReference type="GO" id="GO:0016298">
    <property type="term" value="F:lipase activity"/>
    <property type="evidence" value="ECO:0007669"/>
    <property type="project" value="TreeGrafter"/>
</dbReference>
<keyword evidence="12" id="KW-0472">Membrane</keyword>
<evidence type="ECO:0000256" key="1">
    <source>
        <dbReference type="ARBA" id="ARBA00001913"/>
    </source>
</evidence>
<protein>
    <recommendedName>
        <fullName evidence="14">sn-1-specific diacylglycerol lipase</fullName>
        <ecNumber evidence="14">3.1.1.116</ecNumber>
    </recommendedName>
</protein>